<dbReference type="EMBL" id="JARKNE010000006">
    <property type="protein sequence ID" value="KAK5824311.1"/>
    <property type="molecule type" value="Genomic_DNA"/>
</dbReference>
<proteinExistence type="predicted"/>
<dbReference type="Proteomes" id="UP001358586">
    <property type="component" value="Chromosome 6"/>
</dbReference>
<evidence type="ECO:0000313" key="1">
    <source>
        <dbReference type="EMBL" id="KAK5824311.1"/>
    </source>
</evidence>
<organism evidence="1 2">
    <name type="scientific">Gossypium arboreum</name>
    <name type="common">Tree cotton</name>
    <name type="synonym">Gossypium nanking</name>
    <dbReference type="NCBI Taxonomy" id="29729"/>
    <lineage>
        <taxon>Eukaryota</taxon>
        <taxon>Viridiplantae</taxon>
        <taxon>Streptophyta</taxon>
        <taxon>Embryophyta</taxon>
        <taxon>Tracheophyta</taxon>
        <taxon>Spermatophyta</taxon>
        <taxon>Magnoliopsida</taxon>
        <taxon>eudicotyledons</taxon>
        <taxon>Gunneridae</taxon>
        <taxon>Pentapetalae</taxon>
        <taxon>rosids</taxon>
        <taxon>malvids</taxon>
        <taxon>Malvales</taxon>
        <taxon>Malvaceae</taxon>
        <taxon>Malvoideae</taxon>
        <taxon>Gossypium</taxon>
    </lineage>
</organism>
<keyword evidence="2" id="KW-1185">Reference proteome</keyword>
<evidence type="ECO:0000313" key="2">
    <source>
        <dbReference type="Proteomes" id="UP001358586"/>
    </source>
</evidence>
<sequence length="50" mass="5517">MEKGIVVLVEEKKRASGVAKVGKGRLHDDNVIGEVKKEVDKRVGEAEEEK</sequence>
<gene>
    <name evidence="1" type="ORF">PVK06_019082</name>
</gene>
<comment type="caution">
    <text evidence="1">The sequence shown here is derived from an EMBL/GenBank/DDBJ whole genome shotgun (WGS) entry which is preliminary data.</text>
</comment>
<reference evidence="1 2" key="1">
    <citation type="submission" date="2023-03" db="EMBL/GenBank/DDBJ databases">
        <title>WGS of Gossypium arboreum.</title>
        <authorList>
            <person name="Yu D."/>
        </authorList>
    </citation>
    <scope>NUCLEOTIDE SEQUENCE [LARGE SCALE GENOMIC DNA]</scope>
    <source>
        <tissue evidence="1">Leaf</tissue>
    </source>
</reference>
<protein>
    <submittedName>
        <fullName evidence="1">Uncharacterized protein</fullName>
    </submittedName>
</protein>
<name>A0ABR0PIP4_GOSAR</name>
<accession>A0ABR0PIP4</accession>